<dbReference type="Pfam" id="PF00196">
    <property type="entry name" value="GerE"/>
    <property type="match status" value="1"/>
</dbReference>
<dbReference type="GO" id="GO:0003677">
    <property type="term" value="F:DNA binding"/>
    <property type="evidence" value="ECO:0007669"/>
    <property type="project" value="UniProtKB-KW"/>
</dbReference>
<dbReference type="GO" id="GO:0006355">
    <property type="term" value="P:regulation of DNA-templated transcription"/>
    <property type="evidence" value="ECO:0007669"/>
    <property type="project" value="InterPro"/>
</dbReference>
<dbReference type="GO" id="GO:0000160">
    <property type="term" value="P:phosphorelay signal transduction system"/>
    <property type="evidence" value="ECO:0007669"/>
    <property type="project" value="InterPro"/>
</dbReference>
<dbReference type="SMART" id="SM00421">
    <property type="entry name" value="HTH_LUXR"/>
    <property type="match status" value="1"/>
</dbReference>
<protein>
    <submittedName>
        <fullName evidence="5">LuxR-family transcriptional regulator</fullName>
    </submittedName>
</protein>
<dbReference type="HOGENOM" id="CLU_000445_90_1_4"/>
<dbReference type="Gene3D" id="3.40.50.2300">
    <property type="match status" value="1"/>
</dbReference>
<sequence length="220" mass="23303">MRMTTVLIEDYALLRIAIQHVLEHGRGAGQVRALASAELEAVASSVERPPELAILGCSGVSEHDQLMLTRVIATLAPRNMLLLYLELDLAVLTAAARAGVAGYVAKSLSPDALGAAISLVMAGGQCYPLPVQASATPVRGAMQLTQRQEQILRLMVQGKTMREISREVGTSVATVKSHARTLYWKLNARNQAAAAYAAVSLGLVPGLREDKDTGPADPPA</sequence>
<reference evidence="5 6" key="1">
    <citation type="journal article" date="2012" name="BMC Genomics">
        <title>Comparative genomics of the classical Bordetella subspecies: the evolution and exchange of virulence-associated diversity amongst closely related pathogens.</title>
        <authorList>
            <person name="Park J."/>
            <person name="Zhang Y."/>
            <person name="Buboltz A.M."/>
            <person name="Zhang X."/>
            <person name="Schuster S.C."/>
            <person name="Ahuja U."/>
            <person name="Liu M."/>
            <person name="Miller J.F."/>
            <person name="Sebaihia M."/>
            <person name="Bentley S.D."/>
            <person name="Parkhill J."/>
            <person name="Harvill E.T."/>
        </authorList>
    </citation>
    <scope>NUCLEOTIDE SEQUENCE [LARGE SCALE GENOMIC DNA]</scope>
    <source>
        <strain evidence="6">ATCC 9797 / DSM 5571 / CCUG 30873 / LMG 14455 / NCTC 10739 / 18323</strain>
    </source>
</reference>
<dbReference type="InterPro" id="IPR016032">
    <property type="entry name" value="Sig_transdc_resp-reg_C-effctor"/>
</dbReference>
<evidence type="ECO:0000313" key="6">
    <source>
        <dbReference type="Proteomes" id="UP000005250"/>
    </source>
</evidence>
<organism evidence="5 6">
    <name type="scientific">Bordetella pertussis (strain ATCC 9797 / DSM 5571 / CCUG 30873 / LMG 14455 / NCTC 10739 / 18323)</name>
    <dbReference type="NCBI Taxonomy" id="568706"/>
    <lineage>
        <taxon>Bacteria</taxon>
        <taxon>Pseudomonadati</taxon>
        <taxon>Pseudomonadota</taxon>
        <taxon>Betaproteobacteria</taxon>
        <taxon>Burkholderiales</taxon>
        <taxon>Alcaligenaceae</taxon>
        <taxon>Bordetella</taxon>
    </lineage>
</organism>
<dbReference type="CDD" id="cd06170">
    <property type="entry name" value="LuxR_C_like"/>
    <property type="match status" value="1"/>
</dbReference>
<dbReference type="Gene3D" id="1.10.10.10">
    <property type="entry name" value="Winged helix-like DNA-binding domain superfamily/Winged helix DNA-binding domain"/>
    <property type="match status" value="1"/>
</dbReference>
<keyword evidence="6" id="KW-1185">Reference proteome</keyword>
<dbReference type="SUPFAM" id="SSF52172">
    <property type="entry name" value="CheY-like"/>
    <property type="match status" value="1"/>
</dbReference>
<proteinExistence type="predicted"/>
<name>A0A0T7CLL1_BORP1</name>
<evidence type="ECO:0000259" key="3">
    <source>
        <dbReference type="PROSITE" id="PS50043"/>
    </source>
</evidence>
<dbReference type="eggNOG" id="COG2197">
    <property type="taxonomic scope" value="Bacteria"/>
</dbReference>
<dbReference type="InterPro" id="IPR000792">
    <property type="entry name" value="Tscrpt_reg_LuxR_C"/>
</dbReference>
<dbReference type="InterPro" id="IPR011006">
    <property type="entry name" value="CheY-like_superfamily"/>
</dbReference>
<dbReference type="SUPFAM" id="SSF46894">
    <property type="entry name" value="C-terminal effector domain of the bipartite response regulators"/>
    <property type="match status" value="1"/>
</dbReference>
<dbReference type="PRINTS" id="PR00038">
    <property type="entry name" value="HTHLUXR"/>
</dbReference>
<evidence type="ECO:0000259" key="4">
    <source>
        <dbReference type="PROSITE" id="PS50110"/>
    </source>
</evidence>
<dbReference type="EMBL" id="HE965805">
    <property type="protein sequence ID" value="CCJ62402.1"/>
    <property type="molecule type" value="Genomic_DNA"/>
</dbReference>
<dbReference type="PROSITE" id="PS50043">
    <property type="entry name" value="HTH_LUXR_2"/>
    <property type="match status" value="1"/>
</dbReference>
<dbReference type="PANTHER" id="PTHR45566:SF1">
    <property type="entry name" value="HTH-TYPE TRANSCRIPTIONAL REGULATOR YHJB-RELATED"/>
    <property type="match status" value="1"/>
</dbReference>
<dbReference type="InterPro" id="IPR001789">
    <property type="entry name" value="Sig_transdc_resp-reg_receiver"/>
</dbReference>
<feature type="domain" description="HTH luxR-type" evidence="3">
    <location>
        <begin position="137"/>
        <end position="202"/>
    </location>
</feature>
<dbReference type="AlphaFoldDB" id="A0A0T7CLL1"/>
<evidence type="ECO:0000313" key="5">
    <source>
        <dbReference type="EMBL" id="CCJ62402.1"/>
    </source>
</evidence>
<dbReference type="PROSITE" id="PS50110">
    <property type="entry name" value="RESPONSE_REGULATORY"/>
    <property type="match status" value="1"/>
</dbReference>
<feature type="domain" description="Response regulatory" evidence="4">
    <location>
        <begin position="4"/>
        <end position="121"/>
    </location>
</feature>
<accession>A0A0T7CLL1</accession>
<dbReference type="KEGG" id="bper:BN118_0977"/>
<dbReference type="Proteomes" id="UP000005250">
    <property type="component" value="Chromosome"/>
</dbReference>
<comment type="caution">
    <text evidence="2">Lacks conserved residue(s) required for the propagation of feature annotation.</text>
</comment>
<evidence type="ECO:0000256" key="2">
    <source>
        <dbReference type="PROSITE-ProRule" id="PRU00169"/>
    </source>
</evidence>
<evidence type="ECO:0000256" key="1">
    <source>
        <dbReference type="ARBA" id="ARBA00023125"/>
    </source>
</evidence>
<dbReference type="InterPro" id="IPR051015">
    <property type="entry name" value="EvgA-like"/>
</dbReference>
<dbReference type="PANTHER" id="PTHR45566">
    <property type="entry name" value="HTH-TYPE TRANSCRIPTIONAL REGULATOR YHJB-RELATED"/>
    <property type="match status" value="1"/>
</dbReference>
<keyword evidence="1" id="KW-0238">DNA-binding</keyword>
<gene>
    <name evidence="5" type="ordered locus">BN118_0977</name>
</gene>
<dbReference type="InterPro" id="IPR036388">
    <property type="entry name" value="WH-like_DNA-bd_sf"/>
</dbReference>